<dbReference type="Pfam" id="PF07738">
    <property type="entry name" value="Sad1_UNC"/>
    <property type="match status" value="2"/>
</dbReference>
<keyword evidence="10" id="KW-1185">Reference proteome</keyword>
<feature type="compositionally biased region" description="Polar residues" evidence="6">
    <location>
        <begin position="246"/>
        <end position="255"/>
    </location>
</feature>
<dbReference type="PANTHER" id="PTHR12911:SF8">
    <property type="entry name" value="KLAROID PROTEIN-RELATED"/>
    <property type="match status" value="1"/>
</dbReference>
<evidence type="ECO:0000259" key="8">
    <source>
        <dbReference type="PROSITE" id="PS51469"/>
    </source>
</evidence>
<dbReference type="OrthoDB" id="342281at2759"/>
<dbReference type="GO" id="GO:0043495">
    <property type="term" value="F:protein-membrane adaptor activity"/>
    <property type="evidence" value="ECO:0007669"/>
    <property type="project" value="TreeGrafter"/>
</dbReference>
<protein>
    <recommendedName>
        <fullName evidence="8">SUN domain-containing protein</fullName>
    </recommendedName>
</protein>
<feature type="compositionally biased region" description="Polar residues" evidence="6">
    <location>
        <begin position="115"/>
        <end position="124"/>
    </location>
</feature>
<dbReference type="Proteomes" id="UP000283090">
    <property type="component" value="Unassembled WGS sequence"/>
</dbReference>
<comment type="caution">
    <text evidence="9">The sequence shown here is derived from an EMBL/GenBank/DDBJ whole genome shotgun (WGS) entry which is preliminary data.</text>
</comment>
<feature type="region of interest" description="Disordered" evidence="6">
    <location>
        <begin position="84"/>
        <end position="204"/>
    </location>
</feature>
<evidence type="ECO:0000256" key="4">
    <source>
        <dbReference type="ARBA" id="ARBA00023136"/>
    </source>
</evidence>
<accession>A0A437A0F8</accession>
<evidence type="ECO:0000313" key="10">
    <source>
        <dbReference type="Proteomes" id="UP000283090"/>
    </source>
</evidence>
<dbReference type="VEuPathDB" id="FungiDB:DFL_006192"/>
<evidence type="ECO:0000313" key="9">
    <source>
        <dbReference type="EMBL" id="RVD84443.1"/>
    </source>
</evidence>
<gene>
    <name evidence="9" type="ORF">DFL_006192</name>
</gene>
<comment type="subcellular location">
    <subcellularLocation>
        <location evidence="1">Membrane</location>
    </subcellularLocation>
</comment>
<feature type="coiled-coil region" evidence="5">
    <location>
        <begin position="471"/>
        <end position="505"/>
    </location>
</feature>
<name>A0A437A0F8_ARTFL</name>
<dbReference type="PROSITE" id="PS51469">
    <property type="entry name" value="SUN"/>
    <property type="match status" value="1"/>
</dbReference>
<organism evidence="9 10">
    <name type="scientific">Arthrobotrys flagrans</name>
    <name type="common">Nematode-trapping fungus</name>
    <name type="synonym">Trichothecium flagrans</name>
    <dbReference type="NCBI Taxonomy" id="97331"/>
    <lineage>
        <taxon>Eukaryota</taxon>
        <taxon>Fungi</taxon>
        <taxon>Dikarya</taxon>
        <taxon>Ascomycota</taxon>
        <taxon>Pezizomycotina</taxon>
        <taxon>Orbiliomycetes</taxon>
        <taxon>Orbiliales</taxon>
        <taxon>Orbiliaceae</taxon>
        <taxon>Arthrobotrys</taxon>
    </lineage>
</organism>
<feature type="compositionally biased region" description="Low complexity" evidence="6">
    <location>
        <begin position="85"/>
        <end position="104"/>
    </location>
</feature>
<evidence type="ECO:0000256" key="7">
    <source>
        <dbReference type="SAM" id="Phobius"/>
    </source>
</evidence>
<evidence type="ECO:0000256" key="1">
    <source>
        <dbReference type="ARBA" id="ARBA00004370"/>
    </source>
</evidence>
<dbReference type="Gene3D" id="2.60.120.260">
    <property type="entry name" value="Galactose-binding domain-like"/>
    <property type="match status" value="1"/>
</dbReference>
<keyword evidence="4 7" id="KW-0472">Membrane</keyword>
<dbReference type="STRING" id="97331.A0A437A0F8"/>
<dbReference type="Gene3D" id="1.10.287.1490">
    <property type="match status" value="1"/>
</dbReference>
<feature type="compositionally biased region" description="Basic and acidic residues" evidence="6">
    <location>
        <begin position="163"/>
        <end position="177"/>
    </location>
</feature>
<dbReference type="PANTHER" id="PTHR12911">
    <property type="entry name" value="SAD1/UNC-84-LIKE PROTEIN-RELATED"/>
    <property type="match status" value="1"/>
</dbReference>
<keyword evidence="3 7" id="KW-1133">Transmembrane helix</keyword>
<dbReference type="InterPro" id="IPR045119">
    <property type="entry name" value="SUN1-5"/>
</dbReference>
<dbReference type="InterPro" id="IPR012919">
    <property type="entry name" value="SUN_dom"/>
</dbReference>
<evidence type="ECO:0000256" key="3">
    <source>
        <dbReference type="ARBA" id="ARBA00022989"/>
    </source>
</evidence>
<feature type="region of interest" description="Disordered" evidence="6">
    <location>
        <begin position="1"/>
        <end position="48"/>
    </location>
</feature>
<evidence type="ECO:0000256" key="6">
    <source>
        <dbReference type="SAM" id="MobiDB-lite"/>
    </source>
</evidence>
<dbReference type="EMBL" id="SAEB01000007">
    <property type="protein sequence ID" value="RVD84443.1"/>
    <property type="molecule type" value="Genomic_DNA"/>
</dbReference>
<reference evidence="9 10" key="1">
    <citation type="submission" date="2019-01" db="EMBL/GenBank/DDBJ databases">
        <title>Intercellular communication is required for trap formation in the nematode-trapping fungus Duddingtonia flagrans.</title>
        <authorList>
            <person name="Youssar L."/>
            <person name="Wernet V."/>
            <person name="Hensel N."/>
            <person name="Hildebrandt H.-G."/>
            <person name="Fischer R."/>
        </authorList>
    </citation>
    <scope>NUCLEOTIDE SEQUENCE [LARGE SCALE GENOMIC DNA]</scope>
    <source>
        <strain evidence="9 10">CBS H-5679</strain>
    </source>
</reference>
<dbReference type="GO" id="GO:0034993">
    <property type="term" value="C:meiotic nuclear membrane microtubule tethering complex"/>
    <property type="evidence" value="ECO:0007669"/>
    <property type="project" value="TreeGrafter"/>
</dbReference>
<dbReference type="AlphaFoldDB" id="A0A437A0F8"/>
<dbReference type="GeneID" id="93588503"/>
<dbReference type="RefSeq" id="XP_067489987.1">
    <property type="nucleotide sequence ID" value="XM_067635572.1"/>
</dbReference>
<feature type="domain" description="SUN" evidence="8">
    <location>
        <begin position="702"/>
        <end position="894"/>
    </location>
</feature>
<keyword evidence="5" id="KW-0175">Coiled coil</keyword>
<evidence type="ECO:0000256" key="5">
    <source>
        <dbReference type="SAM" id="Coils"/>
    </source>
</evidence>
<keyword evidence="2 7" id="KW-0812">Transmembrane</keyword>
<feature type="transmembrane region" description="Helical" evidence="7">
    <location>
        <begin position="331"/>
        <end position="352"/>
    </location>
</feature>
<sequence>MAGRRSNRAGPAFSGNNLIQSNPLPPLTAIPSFSYGSPQSALPKPMSARDTKVNMTDALDKADAAAKARLEAAAKERRLAEQRAAEAAAAAESARQAARQISAEPPMTARKRSLRSQSVVSQDDNFYEGDETSLEIHRIIESARNPVPEASMLRTRSANAGTKEPRSAMKGSREEALRPSAKTRAAGARRTVPMTPVPIDGERDVTFDEENQALGIAPRLASPSFVSPSPTPQPLHEDAPPADNNIFDNRQNSPPDTVGYDEGISNLPMSPASPSDGPKRARTPLPTPEQAPIGSWFSFGPAKTGFKSTINGIQKTVVIFGIFFKDLFGPLLYYLLLGFFIFGITALSYSFIQRSSYSTSIPPGSSDELIHRLMALEKQVVNFQKGQELEKRSQKTIEQQLASIRGAMATYSSVSSQLDKHTRNYQTDHRASSAAISKMSAQIEQFDKSIKRNDEAVKEQKGNLQLVSSQLTKMQGEVEGINTNLQSLQKSQDLSERALQRIEESLPKQLAARVDPQTGGIIVAPELLRYLQTVLRKDIQNEMDKFVRPSGGSPATGGSEGAMYNWQGFLKTNAAKLQGYIGEISEENWRKSISDGIVVTREDMMKVIREQLDSAREVAEKNNNDLMRKLVLEAEGAANNVASTAATSISSAALAAVTNYMRNFKGGSSTSSRYGDALIQAALHQYSDKILQKPDYALLAHGTLIDPRLTSSTFDPYDTPGLLGKLTAFLRPGLNEPAHVLTESTNIGDCWSFPQSSGQVSLLLAEPIYPTDVTIDHVPRGISGDISSAPQEVEFWVKIEDEFLRGQAEKAAAVAIGDVSDNASARNYLSSGYVRVASFVYDINSQYPIQTFELPIDLRKLGVSVRSVSFRILSNWGRKEYTSIYRLRVHGAPLNDKSGGQETAAQIQGL</sequence>
<feature type="region of interest" description="Disordered" evidence="6">
    <location>
        <begin position="216"/>
        <end position="291"/>
    </location>
</feature>
<evidence type="ECO:0000256" key="2">
    <source>
        <dbReference type="ARBA" id="ARBA00022692"/>
    </source>
</evidence>
<proteinExistence type="predicted"/>